<comment type="caution">
    <text evidence="1">The sequence shown here is derived from an EMBL/GenBank/DDBJ whole genome shotgun (WGS) entry which is preliminary data.</text>
</comment>
<accession>A0ABT9I7S3</accession>
<dbReference type="Proteomes" id="UP001233673">
    <property type="component" value="Unassembled WGS sequence"/>
</dbReference>
<gene>
    <name evidence="1" type="ORF">QOZ88_03135</name>
</gene>
<dbReference type="SUPFAM" id="SSF52540">
    <property type="entry name" value="P-loop containing nucleoside triphosphate hydrolases"/>
    <property type="match status" value="1"/>
</dbReference>
<reference evidence="2" key="1">
    <citation type="submission" date="2023-05" db="EMBL/GenBank/DDBJ databases">
        <title>Draft genome of Pseudofrankia sp. BMG5.37.</title>
        <authorList>
            <person name="Gtari M."/>
            <person name="Ghodhbane F."/>
            <person name="Sbissi I."/>
        </authorList>
    </citation>
    <scope>NUCLEOTIDE SEQUENCE [LARGE SCALE GENOMIC DNA]</scope>
    <source>
        <strain evidence="2">BMG 814</strain>
    </source>
</reference>
<dbReference type="Pfam" id="PF13469">
    <property type="entry name" value="Sulfotransfer_3"/>
    <property type="match status" value="1"/>
</dbReference>
<keyword evidence="1" id="KW-0808">Transferase</keyword>
<keyword evidence="2" id="KW-1185">Reference proteome</keyword>
<name>A0ABT9I7S3_9ACTN</name>
<sequence>MRRIFVVGCPRSGTTLLQSFLAAHPQVHSFPETHFFHRLQAPRGGRRAAGLAATGAAGRLDEAAGRLGAPRRRPVLPTVRRSGAAFVAMADAAARRNGADTWVEKTPANLYVLDLIERVVPGAQVVHIVRRRRRRRRRRDGHRARRRAGGLVEDFEHWKADNTGPLRDGAGRRAREVFDAATLRYVRERVAAVPVRELAQGT</sequence>
<dbReference type="EMBL" id="JASNFN010000002">
    <property type="protein sequence ID" value="MDP5181620.1"/>
    <property type="molecule type" value="Genomic_DNA"/>
</dbReference>
<evidence type="ECO:0000313" key="1">
    <source>
        <dbReference type="EMBL" id="MDP5181620.1"/>
    </source>
</evidence>
<proteinExistence type="predicted"/>
<evidence type="ECO:0000313" key="2">
    <source>
        <dbReference type="Proteomes" id="UP001233673"/>
    </source>
</evidence>
<dbReference type="GO" id="GO:0016740">
    <property type="term" value="F:transferase activity"/>
    <property type="evidence" value="ECO:0007669"/>
    <property type="project" value="UniProtKB-KW"/>
</dbReference>
<protein>
    <submittedName>
        <fullName evidence="1">Sulfotransferase</fullName>
        <ecNumber evidence="1">2.8.2.-</ecNumber>
    </submittedName>
</protein>
<dbReference type="EC" id="2.8.2.-" evidence="1"/>
<organism evidence="1 2">
    <name type="scientific">Blastococcus carthaginiensis</name>
    <dbReference type="NCBI Taxonomy" id="3050034"/>
    <lineage>
        <taxon>Bacteria</taxon>
        <taxon>Bacillati</taxon>
        <taxon>Actinomycetota</taxon>
        <taxon>Actinomycetes</taxon>
        <taxon>Geodermatophilales</taxon>
        <taxon>Geodermatophilaceae</taxon>
        <taxon>Blastococcus</taxon>
    </lineage>
</organism>
<dbReference type="RefSeq" id="WP_305998338.1">
    <property type="nucleotide sequence ID" value="NZ_JASNFN010000002.1"/>
</dbReference>
<dbReference type="InterPro" id="IPR027417">
    <property type="entry name" value="P-loop_NTPase"/>
</dbReference>
<dbReference type="Gene3D" id="3.40.50.300">
    <property type="entry name" value="P-loop containing nucleotide triphosphate hydrolases"/>
    <property type="match status" value="1"/>
</dbReference>